<gene>
    <name evidence="1" type="ORF">RV045_04470</name>
</gene>
<evidence type="ECO:0000313" key="1">
    <source>
        <dbReference type="EMBL" id="MEJ7137686.1"/>
    </source>
</evidence>
<dbReference type="Proteomes" id="UP001364695">
    <property type="component" value="Unassembled WGS sequence"/>
</dbReference>
<accession>A0ACC6P0C1</accession>
<sequence length="310" mass="31663">MNKTLNTSARRPLLVAAAVLSTLTLGACASGDMKAAASQMGQMAGQMASTMMNGSTGDTVAVTAQGEVISVNRQNPSVIVTRAPITLNGAQAGETVVGIDQRPENGLIYAVGSKGTIFTLNAASGKADRVSTLMTGEPGMMKPLALEGSAFGVDFNPVADRLRVVGNTGQNLRINVDTGATIVDGRINPDSLGARISSVAYTNSVKDAKGNANGKGTKMYDIDAVKGLLHNQSDPNGGKLEAGVAMGWKATEWNGFDISGKTGQGFAVLANPSGEVALYTVNVDAKSMPLGKVGAFGDGKTALVGLTLKD</sequence>
<keyword evidence="2" id="KW-1185">Reference proteome</keyword>
<name>A0ACC6P0C1_9BURK</name>
<dbReference type="EMBL" id="JAWDIE010000005">
    <property type="protein sequence ID" value="MEJ7137686.1"/>
    <property type="molecule type" value="Genomic_DNA"/>
</dbReference>
<organism evidence="1 2">
    <name type="scientific">Amphibiibacter pelophylacis</name>
    <dbReference type="NCBI Taxonomy" id="1799477"/>
    <lineage>
        <taxon>Bacteria</taxon>
        <taxon>Pseudomonadati</taxon>
        <taxon>Pseudomonadota</taxon>
        <taxon>Betaproteobacteria</taxon>
        <taxon>Burkholderiales</taxon>
        <taxon>Sphaerotilaceae</taxon>
        <taxon>Amphibiibacter</taxon>
    </lineage>
</organism>
<reference evidence="1" key="1">
    <citation type="submission" date="2023-10" db="EMBL/GenBank/DDBJ databases">
        <title>Amphibacter perezi, gen. nov., sp. nov. a novel taxa of the family Comamonadaceae, class Betaproteobacteria isolated from the skin microbiota of Pelophylax perezi from different populations.</title>
        <authorList>
            <person name="Costa S."/>
            <person name="Proenca D.N."/>
            <person name="Lopes I."/>
            <person name="Morais P.V."/>
        </authorList>
    </citation>
    <scope>NUCLEOTIDE SEQUENCE</scope>
    <source>
        <strain evidence="1">SL12-8</strain>
    </source>
</reference>
<comment type="caution">
    <text evidence="1">The sequence shown here is derived from an EMBL/GenBank/DDBJ whole genome shotgun (WGS) entry which is preliminary data.</text>
</comment>
<protein>
    <submittedName>
        <fullName evidence="1">DUF4394 domain-containing protein</fullName>
    </submittedName>
</protein>
<proteinExistence type="predicted"/>
<evidence type="ECO:0000313" key="2">
    <source>
        <dbReference type="Proteomes" id="UP001364695"/>
    </source>
</evidence>